<evidence type="ECO:0000256" key="6">
    <source>
        <dbReference type="SAM" id="Coils"/>
    </source>
</evidence>
<evidence type="ECO:0000313" key="9">
    <source>
        <dbReference type="Proteomes" id="UP000694941"/>
    </source>
</evidence>
<evidence type="ECO:0000256" key="5">
    <source>
        <dbReference type="ARBA" id="ARBA00023054"/>
    </source>
</evidence>
<name>A0ABM1C5A2_LIMPO</name>
<feature type="compositionally biased region" description="Basic and acidic residues" evidence="7">
    <location>
        <begin position="788"/>
        <end position="805"/>
    </location>
</feature>
<protein>
    <submittedName>
        <fullName evidence="10">Angiomotin-like</fullName>
    </submittedName>
</protein>
<feature type="region of interest" description="Disordered" evidence="7">
    <location>
        <begin position="773"/>
        <end position="805"/>
    </location>
</feature>
<evidence type="ECO:0000256" key="2">
    <source>
        <dbReference type="ARBA" id="ARBA00010300"/>
    </source>
</evidence>
<reference evidence="10" key="1">
    <citation type="submission" date="2025-08" db="UniProtKB">
        <authorList>
            <consortium name="RefSeq"/>
        </authorList>
    </citation>
    <scope>IDENTIFICATION</scope>
    <source>
        <tissue evidence="10">Muscle</tissue>
    </source>
</reference>
<evidence type="ECO:0000256" key="1">
    <source>
        <dbReference type="ARBA" id="ARBA00004282"/>
    </source>
</evidence>
<proteinExistence type="inferred from homology"/>
<keyword evidence="3" id="KW-0597">Phosphoprotein</keyword>
<feature type="compositionally biased region" description="Polar residues" evidence="7">
    <location>
        <begin position="773"/>
        <end position="783"/>
    </location>
</feature>
<sequence>MKAVNSSVVPYTNSTKRILCQTGFGQSFSGSETDVSTSNENLTAEEKNVLRSGVRQEPQGEETLTDDMDATLSNTLIIRNNSSIDGYTSPFYAKTNWGNNSVSSTVKQNLRVEGSAQFTAVTPSESLKTNPQLKGNMNRADVPPILKTSETNVPCSPKISSRHIFYPPHINNTQVSGSPKQLHQLSPGIFQASSTVATTTHTYTYSSPQGGQSYYELPVQDLTEIPKHYLDQSEVLKHLAKEVHYQQVPNDSYNFPPPPNYPKWNMVAMQEINDTDFSKLSPMGLPPTRGGAISEKPGARMSISRSHPDLSRLETGSKLEDPGVKMPSVNERPKTRGRVAVEVDSEQFPLQAAQLIDLLSHENDALKSELDMYYKKVSKLQKFELEIQKVHQSHEELVRSSEKREKLERAIRTRLEMEIRRQRENNKEIKEQLEAATSQLAKRPLTELDDSELEKELGRKDMIVAQLLGQNKELMAEKERQEIELQAQRATLQEQRNHIDILDNALTNAQANVMKLEEECRKKQVYVERAAQLQKALANLQVASDRRLQMEKKVREQLEEQITCLKHKDGKTTPQSNGSNVELEDLKKIVTEYEEKIIKLESEVNEWQQRYLEESTMRQIAVDAASLPKDAKIAALERTSQESEKLIALVRTEKLKQMDELYAAHRKTAELEGRIKDLESRLAERDAMIKVLQHHSQEKDEVFQNAVLGRPSCHTRAASTVGLSTNTSHTTTTVGSSLGKISSSSCILHRRTGSKDELGASSVTKVKSSECLTTSSANGGLPTSSDSADSKKSLDEQMEELDSRLSNKDSIIHALRAEKQRYPSHFWRV</sequence>
<dbReference type="Proteomes" id="UP000694941">
    <property type="component" value="Unplaced"/>
</dbReference>
<dbReference type="InterPro" id="IPR009114">
    <property type="entry name" value="Angiomotin"/>
</dbReference>
<dbReference type="InterPro" id="IPR024646">
    <property type="entry name" value="Angiomotin_C"/>
</dbReference>
<accession>A0ABM1C5A2</accession>
<evidence type="ECO:0000256" key="7">
    <source>
        <dbReference type="SAM" id="MobiDB-lite"/>
    </source>
</evidence>
<feature type="compositionally biased region" description="Basic and acidic residues" evidence="7">
    <location>
        <begin position="306"/>
        <end position="323"/>
    </location>
</feature>
<comment type="subcellular location">
    <subcellularLocation>
        <location evidence="1">Cell junction</location>
    </subcellularLocation>
</comment>
<feature type="domain" description="Angiomotin C-terminal" evidence="8">
    <location>
        <begin position="526"/>
        <end position="721"/>
    </location>
</feature>
<feature type="coiled-coil region" evidence="6">
    <location>
        <begin position="464"/>
        <end position="610"/>
    </location>
</feature>
<keyword evidence="5 6" id="KW-0175">Coiled coil</keyword>
<dbReference type="RefSeq" id="XP_013794436.1">
    <property type="nucleotide sequence ID" value="XM_013938982.2"/>
</dbReference>
<dbReference type="PRINTS" id="PR01807">
    <property type="entry name" value="ANGIOMOTIN"/>
</dbReference>
<feature type="coiled-coil region" evidence="6">
    <location>
        <begin position="390"/>
        <end position="439"/>
    </location>
</feature>
<evidence type="ECO:0000256" key="3">
    <source>
        <dbReference type="ARBA" id="ARBA00022553"/>
    </source>
</evidence>
<dbReference type="PANTHER" id="PTHR14826">
    <property type="entry name" value="ANGIOMOTIN"/>
    <property type="match status" value="1"/>
</dbReference>
<organism evidence="9 10">
    <name type="scientific">Limulus polyphemus</name>
    <name type="common">Atlantic horseshoe crab</name>
    <dbReference type="NCBI Taxonomy" id="6850"/>
    <lineage>
        <taxon>Eukaryota</taxon>
        <taxon>Metazoa</taxon>
        <taxon>Ecdysozoa</taxon>
        <taxon>Arthropoda</taxon>
        <taxon>Chelicerata</taxon>
        <taxon>Merostomata</taxon>
        <taxon>Xiphosura</taxon>
        <taxon>Limulidae</taxon>
        <taxon>Limulus</taxon>
    </lineage>
</organism>
<keyword evidence="9" id="KW-1185">Reference proteome</keyword>
<dbReference type="GeneID" id="106478440"/>
<dbReference type="PANTHER" id="PTHR14826:SF14">
    <property type="entry name" value="ANGIOMOTIN_C DOMAIN-CONTAINING PROTEIN"/>
    <property type="match status" value="1"/>
</dbReference>
<dbReference type="InterPro" id="IPR051747">
    <property type="entry name" value="Angiomotin-like"/>
</dbReference>
<evidence type="ECO:0000313" key="10">
    <source>
        <dbReference type="RefSeq" id="XP_013794436.1"/>
    </source>
</evidence>
<gene>
    <name evidence="10" type="primary">LOC106478440</name>
</gene>
<evidence type="ECO:0000259" key="8">
    <source>
        <dbReference type="Pfam" id="PF12240"/>
    </source>
</evidence>
<dbReference type="Pfam" id="PF12240">
    <property type="entry name" value="Angiomotin_C"/>
    <property type="match status" value="1"/>
</dbReference>
<feature type="region of interest" description="Disordered" evidence="7">
    <location>
        <begin position="290"/>
        <end position="336"/>
    </location>
</feature>
<keyword evidence="4" id="KW-0965">Cell junction</keyword>
<comment type="similarity">
    <text evidence="2">Belongs to the angiomotin family.</text>
</comment>
<evidence type="ECO:0000256" key="4">
    <source>
        <dbReference type="ARBA" id="ARBA00022949"/>
    </source>
</evidence>